<evidence type="ECO:0000313" key="1">
    <source>
        <dbReference type="EMBL" id="EHC36393.1"/>
    </source>
</evidence>
<dbReference type="EMBL" id="AFCI01000873">
    <property type="protein sequence ID" value="EHC36393.1"/>
    <property type="molecule type" value="Genomic_DNA"/>
</dbReference>
<sequence length="65" mass="7389">MEGRFINDKENVPGVDELIIFDIELGNAARNLWRYADLFRAAARILPSRVHSARILPSRVHGDCI</sequence>
<gene>
    <name evidence="1" type="ORF">LTSEADE_2541</name>
</gene>
<evidence type="ECO:0000313" key="2">
    <source>
        <dbReference type="Proteomes" id="UP000004906"/>
    </source>
</evidence>
<reference evidence="1 2" key="1">
    <citation type="journal article" date="2011" name="BMC Genomics">
        <title>Genome sequencing reveals diversification of virulence factor content and possible host adaptation in distinct subpopulations of Salmonella enterica.</title>
        <authorList>
            <person name="den Bakker H.C."/>
            <person name="Moreno Switt A.I."/>
            <person name="Govoni G."/>
            <person name="Cummings C.A."/>
            <person name="Ranieri M.L."/>
            <person name="Degoricija L."/>
            <person name="Hoelzer K."/>
            <person name="Rodriguez-Rivera L.D."/>
            <person name="Brown S."/>
            <person name="Bolchacova E."/>
            <person name="Furtado M.R."/>
            <person name="Wiedmann M."/>
        </authorList>
    </citation>
    <scope>NUCLEOTIDE SEQUENCE [LARGE SCALE GENOMIC DNA]</scope>
    <source>
        <strain evidence="1 2">A4-669</strain>
    </source>
</reference>
<comment type="caution">
    <text evidence="1">The sequence shown here is derived from an EMBL/GenBank/DDBJ whole genome shotgun (WGS) entry which is preliminary data.</text>
</comment>
<accession>A0A6C8GN12</accession>
<name>A0A6C8GN12_SALET</name>
<protein>
    <submittedName>
        <fullName evidence="1">Uncharacterized protein</fullName>
    </submittedName>
</protein>
<proteinExistence type="predicted"/>
<dbReference type="AlphaFoldDB" id="A0A6C8GN12"/>
<organism evidence="1 2">
    <name type="scientific">Salmonella enterica subsp. enterica serovar Adelaide str. A4-669</name>
    <dbReference type="NCBI Taxonomy" id="913063"/>
    <lineage>
        <taxon>Bacteria</taxon>
        <taxon>Pseudomonadati</taxon>
        <taxon>Pseudomonadota</taxon>
        <taxon>Gammaproteobacteria</taxon>
        <taxon>Enterobacterales</taxon>
        <taxon>Enterobacteriaceae</taxon>
        <taxon>Salmonella</taxon>
    </lineage>
</organism>
<dbReference type="Proteomes" id="UP000004906">
    <property type="component" value="Unassembled WGS sequence"/>
</dbReference>